<dbReference type="Pfam" id="PF01497">
    <property type="entry name" value="Peripla_BP_2"/>
    <property type="match status" value="1"/>
</dbReference>
<dbReference type="Gene3D" id="3.40.50.1980">
    <property type="entry name" value="Nitrogenase molybdenum iron protein domain"/>
    <property type="match status" value="2"/>
</dbReference>
<reference evidence="3 4" key="1">
    <citation type="submission" date="2022-04" db="EMBL/GenBank/DDBJ databases">
        <title>Genome diversity in the genus Frankia.</title>
        <authorList>
            <person name="Carlos-Shanley C."/>
            <person name="Hahn D."/>
        </authorList>
    </citation>
    <scope>NUCLEOTIDE SEQUENCE [LARGE SCALE GENOMIC DNA]</scope>
    <source>
        <strain evidence="3 4">Ag45/Mut15</strain>
    </source>
</reference>
<gene>
    <name evidence="3" type="ORF">MXD59_09025</name>
</gene>
<dbReference type="SUPFAM" id="SSF53807">
    <property type="entry name" value="Helical backbone' metal receptor"/>
    <property type="match status" value="1"/>
</dbReference>
<protein>
    <submittedName>
        <fullName evidence="3">ABC transporter substrate-binding protein</fullName>
    </submittedName>
</protein>
<dbReference type="InterPro" id="IPR002491">
    <property type="entry name" value="ABC_transptr_periplasmic_BD"/>
</dbReference>
<evidence type="ECO:0000259" key="2">
    <source>
        <dbReference type="PROSITE" id="PS50983"/>
    </source>
</evidence>
<dbReference type="EMBL" id="JALKFT010000007">
    <property type="protein sequence ID" value="MCK9875914.1"/>
    <property type="molecule type" value="Genomic_DNA"/>
</dbReference>
<organism evidence="3 4">
    <name type="scientific">Frankia umida</name>
    <dbReference type="NCBI Taxonomy" id="573489"/>
    <lineage>
        <taxon>Bacteria</taxon>
        <taxon>Bacillati</taxon>
        <taxon>Actinomycetota</taxon>
        <taxon>Actinomycetes</taxon>
        <taxon>Frankiales</taxon>
        <taxon>Frankiaceae</taxon>
        <taxon>Frankia</taxon>
    </lineage>
</organism>
<dbReference type="Proteomes" id="UP001201873">
    <property type="component" value="Unassembled WGS sequence"/>
</dbReference>
<keyword evidence="4" id="KW-1185">Reference proteome</keyword>
<comment type="similarity">
    <text evidence="1">Belongs to the bacterial solute-binding protein 8 family.</text>
</comment>
<dbReference type="PANTHER" id="PTHR30535">
    <property type="entry name" value="VITAMIN B12-BINDING PROTEIN"/>
    <property type="match status" value="1"/>
</dbReference>
<evidence type="ECO:0000313" key="3">
    <source>
        <dbReference type="EMBL" id="MCK9875914.1"/>
    </source>
</evidence>
<dbReference type="PANTHER" id="PTHR30535:SF34">
    <property type="entry name" value="MOLYBDATE-BINDING PROTEIN MOLA"/>
    <property type="match status" value="1"/>
</dbReference>
<evidence type="ECO:0000256" key="1">
    <source>
        <dbReference type="ARBA" id="ARBA00008814"/>
    </source>
</evidence>
<dbReference type="InterPro" id="IPR050902">
    <property type="entry name" value="ABC_Transporter_SBP"/>
</dbReference>
<comment type="caution">
    <text evidence="3">The sequence shown here is derived from an EMBL/GenBank/DDBJ whole genome shotgun (WGS) entry which is preliminary data.</text>
</comment>
<dbReference type="RefSeq" id="WP_248824442.1">
    <property type="nucleotide sequence ID" value="NZ_JALKFT010000007.1"/>
</dbReference>
<accession>A0ABT0JWH9</accession>
<sequence length="321" mass="35119">MSGEKVTVPLRINRIAEQFPAHTVTDIMLGVGPKLVAIPQNVKTIPFLRKVFPGVNDLPELFRSGGKVNMEELLKLRPDVVSTIDGGATLTPFQQAGLPALNMDFDTFDQLVPSIELAGKVYGGEAATRAKAYGEYVNAKLAMVKSRLASLPDTEKPTVVHVASYPPLVVDGGKSLIDGWIKLGGGTDSASGVKGTHVTVTMEQLLQWNPDVLVVETPGGDQGLAANTARSVISEFEKAPGWKSLKAVQTNRVYLNPQGLYPWDRFGPEEALQIQWIAKMLHPDLFKDVDIRAETRSFYQKFFDYQVTDADLDQILQVGSR</sequence>
<name>A0ABT0JWH9_9ACTN</name>
<feature type="domain" description="Fe/B12 periplasmic-binding" evidence="2">
    <location>
        <begin position="14"/>
        <end position="285"/>
    </location>
</feature>
<dbReference type="PROSITE" id="PS50983">
    <property type="entry name" value="FE_B12_PBP"/>
    <property type="match status" value="1"/>
</dbReference>
<proteinExistence type="inferred from homology"/>
<evidence type="ECO:0000313" key="4">
    <source>
        <dbReference type="Proteomes" id="UP001201873"/>
    </source>
</evidence>